<proteinExistence type="inferred from homology"/>
<dbReference type="PANTHER" id="PTHR11941">
    <property type="entry name" value="ENOYL-COA HYDRATASE-RELATED"/>
    <property type="match status" value="1"/>
</dbReference>
<dbReference type="Gene3D" id="3.90.226.10">
    <property type="entry name" value="2-enoyl-CoA Hydratase, Chain A, domain 1"/>
    <property type="match status" value="1"/>
</dbReference>
<dbReference type="KEGG" id="rgl:CS053_01960"/>
<dbReference type="PANTHER" id="PTHR11941:SF54">
    <property type="entry name" value="ENOYL-COA HYDRATASE, MITOCHONDRIAL"/>
    <property type="match status" value="1"/>
</dbReference>
<organism evidence="3 4">
    <name type="scientific">Rhodanobacter glycinis</name>
    <dbReference type="NCBI Taxonomy" id="582702"/>
    <lineage>
        <taxon>Bacteria</taxon>
        <taxon>Pseudomonadati</taxon>
        <taxon>Pseudomonadota</taxon>
        <taxon>Gammaproteobacteria</taxon>
        <taxon>Lysobacterales</taxon>
        <taxon>Rhodanobacteraceae</taxon>
        <taxon>Rhodanobacter</taxon>
    </lineage>
</organism>
<dbReference type="InterPro" id="IPR001753">
    <property type="entry name" value="Enoyl-CoA_hydra/iso"/>
</dbReference>
<comment type="similarity">
    <text evidence="1">Belongs to the enoyl-CoA hydratase/isomerase family.</text>
</comment>
<sequence length="266" mass="28532">MKRKSPSPATTREVLVEHPEPGVALVRLNRPEATNALSLTLQAQLSQAFTELSVDETVRCIVLTGGEQVFAAGGDIKGLQEAGPIDIMQRHTERVWAPIEECPKPIIAAVCGYAFGGGAELAMHCDIIIAGEGASFAQPEIRIGIMPGIGGTQRLVRAVGKFNAMRMLLTGKPVKAEEARLMGLVSQVVPDAEVLAEALAMAHTIAAMPPLAAMQIKEIVLAGMDASLDTALMLERKANQLLFATRDQKEGMQAFVEKRKPKFEGR</sequence>
<dbReference type="Pfam" id="PF00378">
    <property type="entry name" value="ECH_1"/>
    <property type="match status" value="1"/>
</dbReference>
<evidence type="ECO:0000256" key="1">
    <source>
        <dbReference type="ARBA" id="ARBA00005254"/>
    </source>
</evidence>
<keyword evidence="2" id="KW-0456">Lyase</keyword>
<dbReference type="Gene3D" id="1.10.12.10">
    <property type="entry name" value="Lyase 2-enoyl-coa Hydratase, Chain A, domain 2"/>
    <property type="match status" value="1"/>
</dbReference>
<dbReference type="RefSeq" id="WP_147626155.1">
    <property type="nucleotide sequence ID" value="NZ_CP042807.1"/>
</dbReference>
<dbReference type="NCBIfam" id="NF006007">
    <property type="entry name" value="PRK08138.1"/>
    <property type="match status" value="1"/>
</dbReference>
<reference evidence="3 4" key="1">
    <citation type="submission" date="2019-08" db="EMBL/GenBank/DDBJ databases">
        <title>Complete genome sequence of Rhodanobacter glycinis strain T01E-68 isolated from tomato root.</title>
        <authorList>
            <person name="Weon H.-Y."/>
            <person name="Lee S.A."/>
        </authorList>
    </citation>
    <scope>NUCLEOTIDE SEQUENCE [LARGE SCALE GENOMIC DNA]</scope>
    <source>
        <strain evidence="3 4">T01E-68</strain>
    </source>
</reference>
<gene>
    <name evidence="3" type="ORF">CS053_01960</name>
</gene>
<evidence type="ECO:0000313" key="3">
    <source>
        <dbReference type="EMBL" id="QEE23398.1"/>
    </source>
</evidence>
<dbReference type="FunFam" id="1.10.12.10:FF:000001">
    <property type="entry name" value="Probable enoyl-CoA hydratase, mitochondrial"/>
    <property type="match status" value="1"/>
</dbReference>
<name>A0A5B9DVW9_9GAMM</name>
<evidence type="ECO:0000313" key="4">
    <source>
        <dbReference type="Proteomes" id="UP000321807"/>
    </source>
</evidence>
<dbReference type="InterPro" id="IPR029045">
    <property type="entry name" value="ClpP/crotonase-like_dom_sf"/>
</dbReference>
<dbReference type="FunFam" id="3.90.226.10:FF:000009">
    <property type="entry name" value="Carnitinyl-CoA dehydratase"/>
    <property type="match status" value="1"/>
</dbReference>
<dbReference type="InterPro" id="IPR014748">
    <property type="entry name" value="Enoyl-CoA_hydra_C"/>
</dbReference>
<dbReference type="GO" id="GO:0006635">
    <property type="term" value="P:fatty acid beta-oxidation"/>
    <property type="evidence" value="ECO:0007669"/>
    <property type="project" value="TreeGrafter"/>
</dbReference>
<dbReference type="Proteomes" id="UP000321807">
    <property type="component" value="Chromosome"/>
</dbReference>
<dbReference type="AlphaFoldDB" id="A0A5B9DVW9"/>
<protein>
    <submittedName>
        <fullName evidence="3">Enoyl-CoA hydratase</fullName>
    </submittedName>
</protein>
<accession>A0A5B9DVW9</accession>
<dbReference type="GO" id="GO:0016836">
    <property type="term" value="F:hydro-lyase activity"/>
    <property type="evidence" value="ECO:0007669"/>
    <property type="project" value="UniProtKB-ARBA"/>
</dbReference>
<dbReference type="CDD" id="cd06558">
    <property type="entry name" value="crotonase-like"/>
    <property type="match status" value="1"/>
</dbReference>
<evidence type="ECO:0000256" key="2">
    <source>
        <dbReference type="ARBA" id="ARBA00023239"/>
    </source>
</evidence>
<dbReference type="EMBL" id="CP042807">
    <property type="protein sequence ID" value="QEE23398.1"/>
    <property type="molecule type" value="Genomic_DNA"/>
</dbReference>
<dbReference type="SUPFAM" id="SSF52096">
    <property type="entry name" value="ClpP/crotonase"/>
    <property type="match status" value="1"/>
</dbReference>